<sequence length="55" mass="6469">MVVVLILIIVGVFYYFSEDARYNRRTTITVDDTSINMDYFVRRAWLAGADPFEML</sequence>
<name>X1VI58_9ZZZZ</name>
<accession>X1VI58</accession>
<comment type="caution">
    <text evidence="1">The sequence shown here is derived from an EMBL/GenBank/DDBJ whole genome shotgun (WGS) entry which is preliminary data.</text>
</comment>
<reference evidence="1" key="1">
    <citation type="journal article" date="2014" name="Front. Microbiol.">
        <title>High frequency of phylogenetically diverse reductive dehalogenase-homologous genes in deep subseafloor sedimentary metagenomes.</title>
        <authorList>
            <person name="Kawai M."/>
            <person name="Futagami T."/>
            <person name="Toyoda A."/>
            <person name="Takaki Y."/>
            <person name="Nishi S."/>
            <person name="Hori S."/>
            <person name="Arai W."/>
            <person name="Tsubouchi T."/>
            <person name="Morono Y."/>
            <person name="Uchiyama I."/>
            <person name="Ito T."/>
            <person name="Fujiyama A."/>
            <person name="Inagaki F."/>
            <person name="Takami H."/>
        </authorList>
    </citation>
    <scope>NUCLEOTIDE SEQUENCE</scope>
    <source>
        <strain evidence="1">Expedition CK06-06</strain>
    </source>
</reference>
<gene>
    <name evidence="1" type="ORF">S12H4_47994</name>
</gene>
<feature type="non-terminal residue" evidence="1">
    <location>
        <position position="55"/>
    </location>
</feature>
<evidence type="ECO:0000313" key="1">
    <source>
        <dbReference type="EMBL" id="GAJ14701.1"/>
    </source>
</evidence>
<dbReference type="EMBL" id="BARW01029942">
    <property type="protein sequence ID" value="GAJ14701.1"/>
    <property type="molecule type" value="Genomic_DNA"/>
</dbReference>
<dbReference type="AlphaFoldDB" id="X1VI58"/>
<proteinExistence type="predicted"/>
<organism evidence="1">
    <name type="scientific">marine sediment metagenome</name>
    <dbReference type="NCBI Taxonomy" id="412755"/>
    <lineage>
        <taxon>unclassified sequences</taxon>
        <taxon>metagenomes</taxon>
        <taxon>ecological metagenomes</taxon>
    </lineage>
</organism>
<protein>
    <submittedName>
        <fullName evidence="1">Uncharacterized protein</fullName>
    </submittedName>
</protein>